<protein>
    <submittedName>
        <fullName evidence="3">G protein-coupled receptor</fullName>
    </submittedName>
</protein>
<feature type="transmembrane region" description="Helical" evidence="1">
    <location>
        <begin position="132"/>
        <end position="151"/>
    </location>
</feature>
<dbReference type="WBParaSite" id="Pan_g18104.t1">
    <property type="protein sequence ID" value="Pan_g18104.t1"/>
    <property type="gene ID" value="Pan_g18104"/>
</dbReference>
<reference evidence="3" key="2">
    <citation type="submission" date="2020-10" db="UniProtKB">
        <authorList>
            <consortium name="WormBaseParasite"/>
        </authorList>
    </citation>
    <scope>IDENTIFICATION</scope>
</reference>
<proteinExistence type="predicted"/>
<evidence type="ECO:0000313" key="2">
    <source>
        <dbReference type="Proteomes" id="UP000492821"/>
    </source>
</evidence>
<feature type="transmembrane region" description="Helical" evidence="1">
    <location>
        <begin position="279"/>
        <end position="302"/>
    </location>
</feature>
<feature type="transmembrane region" description="Helical" evidence="1">
    <location>
        <begin position="47"/>
        <end position="71"/>
    </location>
</feature>
<feature type="transmembrane region" description="Helical" evidence="1">
    <location>
        <begin position="91"/>
        <end position="112"/>
    </location>
</feature>
<evidence type="ECO:0000256" key="1">
    <source>
        <dbReference type="SAM" id="Phobius"/>
    </source>
</evidence>
<feature type="transmembrane region" description="Helical" evidence="1">
    <location>
        <begin position="242"/>
        <end position="267"/>
    </location>
</feature>
<feature type="transmembrane region" description="Helical" evidence="1">
    <location>
        <begin position="17"/>
        <end position="35"/>
    </location>
</feature>
<sequence length="325" mass="36991">MTLTVAEINGYTTTMDVLFVVNIIIELYLLFNIVFNSDSLSKAFTRNLLFTLFSLFSLNILFFILKPFVIFPAGILVSGGFLKISVLTSQIIMIFLVVFFCFLVDTLIIITWERYFSLLAIEKHSKLLQYRIVVYSITFIVDTVSNIGYVFTTFGLTEDAMAVDELHITFRQEMNDYLKLRQSNIVAFKTASTAVYIDVVANGILAFFGRAISTYCAIYLLKKYVQGKTLSNFTTNKLKVMSLVALSQAVVILLVGIVPCYGMIITVYLFSTYKYVEEMFLVCSVVVMQMPLAIACITIYTVKPYQNTIRKVLRMIYSKIFKKSV</sequence>
<evidence type="ECO:0000313" key="3">
    <source>
        <dbReference type="WBParaSite" id="Pan_g18104.t1"/>
    </source>
</evidence>
<reference evidence="2" key="1">
    <citation type="journal article" date="2013" name="Genetics">
        <title>The draft genome and transcriptome of Panagrellus redivivus are shaped by the harsh demands of a free-living lifestyle.</title>
        <authorList>
            <person name="Srinivasan J."/>
            <person name="Dillman A.R."/>
            <person name="Macchietto M.G."/>
            <person name="Heikkinen L."/>
            <person name="Lakso M."/>
            <person name="Fracchia K.M."/>
            <person name="Antoshechkin I."/>
            <person name="Mortazavi A."/>
            <person name="Wong G."/>
            <person name="Sternberg P.W."/>
        </authorList>
    </citation>
    <scope>NUCLEOTIDE SEQUENCE [LARGE SCALE GENOMIC DNA]</scope>
    <source>
        <strain evidence="2">MT8872</strain>
    </source>
</reference>
<dbReference type="Proteomes" id="UP000492821">
    <property type="component" value="Unassembled WGS sequence"/>
</dbReference>
<keyword evidence="1" id="KW-0472">Membrane</keyword>
<accession>A0A7E4V9F4</accession>
<dbReference type="InterPro" id="IPR019422">
    <property type="entry name" value="7TM_GPCR_serpentine_rcpt_Srh"/>
</dbReference>
<keyword evidence="1" id="KW-0812">Transmembrane</keyword>
<dbReference type="AlphaFoldDB" id="A0A7E4V9F4"/>
<keyword evidence="2" id="KW-1185">Reference proteome</keyword>
<organism evidence="2 3">
    <name type="scientific">Panagrellus redivivus</name>
    <name type="common">Microworm</name>
    <dbReference type="NCBI Taxonomy" id="6233"/>
    <lineage>
        <taxon>Eukaryota</taxon>
        <taxon>Metazoa</taxon>
        <taxon>Ecdysozoa</taxon>
        <taxon>Nematoda</taxon>
        <taxon>Chromadorea</taxon>
        <taxon>Rhabditida</taxon>
        <taxon>Tylenchina</taxon>
        <taxon>Panagrolaimomorpha</taxon>
        <taxon>Panagrolaimoidea</taxon>
        <taxon>Panagrolaimidae</taxon>
        <taxon>Panagrellus</taxon>
    </lineage>
</organism>
<feature type="transmembrane region" description="Helical" evidence="1">
    <location>
        <begin position="199"/>
        <end position="221"/>
    </location>
</feature>
<name>A0A7E4V9F4_PANRE</name>
<keyword evidence="1" id="KW-1133">Transmembrane helix</keyword>
<dbReference type="Pfam" id="PF10318">
    <property type="entry name" value="7TM_GPCR_Srh"/>
    <property type="match status" value="1"/>
</dbReference>